<dbReference type="RefSeq" id="WP_108781011.1">
    <property type="nucleotide sequence ID" value="NZ_OMKW01000001.1"/>
</dbReference>
<proteinExistence type="predicted"/>
<evidence type="ECO:0000313" key="1">
    <source>
        <dbReference type="EMBL" id="SPF28293.1"/>
    </source>
</evidence>
<dbReference type="OrthoDB" id="7006010at2"/>
<accession>A0A2R8A7U1</accession>
<dbReference type="EMBL" id="OMKW01000001">
    <property type="protein sequence ID" value="SPF28293.1"/>
    <property type="molecule type" value="Genomic_DNA"/>
</dbReference>
<keyword evidence="2" id="KW-1185">Reference proteome</keyword>
<dbReference type="AlphaFoldDB" id="A0A2R8A7U1"/>
<protein>
    <submittedName>
        <fullName evidence="1">Uncharacterized protein</fullName>
    </submittedName>
</protein>
<evidence type="ECO:0000313" key="2">
    <source>
        <dbReference type="Proteomes" id="UP000244932"/>
    </source>
</evidence>
<reference evidence="1 2" key="1">
    <citation type="submission" date="2018-03" db="EMBL/GenBank/DDBJ databases">
        <authorList>
            <person name="Keele B.F."/>
        </authorList>
    </citation>
    <scope>NUCLEOTIDE SEQUENCE [LARGE SCALE GENOMIC DNA]</scope>
    <source>
        <strain evidence="1 2">CeCT 8812</strain>
    </source>
</reference>
<name>A0A2R8A7U1_9RHOB</name>
<gene>
    <name evidence="1" type="ORF">POI8812_00591</name>
</gene>
<sequence length="241" mass="25530">MFTDEQLLSVLDGTAHPDLVEAVTQAMEADPALEDRMMALDPLAEVIRDAVRPVSANVEPEAFVPIAAPPRTAWWPAGLAAAIGGAAVYVTMTLVAADPAKDWMVEVAAYQALYSPQTISEISTTPMQLAQQFDRAGAAIGRSLPAEALSSLSGLSLIRTQILEFEGEAIAQIVFADSSGRPIAFCITQTGAADTRSIEFAERRGMESAAFARGGFEFLLIGGQDAVQIERSAGALQQLFS</sequence>
<organism evidence="1 2">
    <name type="scientific">Pontivivens insulae</name>
    <dbReference type="NCBI Taxonomy" id="1639689"/>
    <lineage>
        <taxon>Bacteria</taxon>
        <taxon>Pseudomonadati</taxon>
        <taxon>Pseudomonadota</taxon>
        <taxon>Alphaproteobacteria</taxon>
        <taxon>Rhodobacterales</taxon>
        <taxon>Paracoccaceae</taxon>
        <taxon>Pontivivens</taxon>
    </lineage>
</organism>
<dbReference type="Proteomes" id="UP000244932">
    <property type="component" value="Unassembled WGS sequence"/>
</dbReference>